<dbReference type="EMBL" id="MVHP01000023">
    <property type="protein sequence ID" value="ORA63334.1"/>
    <property type="molecule type" value="Genomic_DNA"/>
</dbReference>
<keyword evidence="1" id="KW-0812">Transmembrane</keyword>
<feature type="transmembrane region" description="Helical" evidence="1">
    <location>
        <begin position="36"/>
        <end position="64"/>
    </location>
</feature>
<dbReference type="AlphaFoldDB" id="A0A0M2ZAM2"/>
<accession>A0A1A0QDL4</accession>
<evidence type="ECO:0008006" key="5">
    <source>
        <dbReference type="Google" id="ProtNLM"/>
    </source>
</evidence>
<keyword evidence="1" id="KW-0472">Membrane</keyword>
<gene>
    <name evidence="3" type="ORF">BST23_18495</name>
</gene>
<name>A0A0M2ZAM2_9MYCO</name>
<accession>A0A0M2ZAM2</accession>
<comment type="caution">
    <text evidence="3">The sequence shown here is derived from an EMBL/GenBank/DDBJ whole genome shotgun (WGS) entry which is preliminary data.</text>
</comment>
<sequence length="153" mass="15176">MTSMVQSRAVAAGFGLVMVAASAVQADDIALAVAGAAVLAVLAGSVFRPCATAAVLLAGAVLVLSEAPPMLASLCGLTATGYLVLQHAANATAPTVVAAMGFTTVALAAVSIPVELPWVPLLAPVAMLALVVLATRPFWADGLARVRGGTQRT</sequence>
<protein>
    <recommendedName>
        <fullName evidence="5">Integral membrane protein</fullName>
    </recommendedName>
</protein>
<feature type="transmembrane region" description="Helical" evidence="1">
    <location>
        <begin position="95"/>
        <end position="114"/>
    </location>
</feature>
<evidence type="ECO:0000313" key="4">
    <source>
        <dbReference type="Proteomes" id="UP000192772"/>
    </source>
</evidence>
<reference evidence="3 4" key="1">
    <citation type="submission" date="2017-02" db="EMBL/GenBank/DDBJ databases">
        <title>The new phylogeny of genus Mycobacterium.</title>
        <authorList>
            <person name="Tortoli E."/>
            <person name="Trovato A."/>
            <person name="Cirillo D.M."/>
        </authorList>
    </citation>
    <scope>NUCLEOTIDE SEQUENCE [LARGE SCALE GENOMIC DNA]</scope>
    <source>
        <strain evidence="3 4">FI-09383</strain>
    </source>
</reference>
<keyword evidence="2" id="KW-0732">Signal</keyword>
<dbReference type="Proteomes" id="UP000192772">
    <property type="component" value="Unassembled WGS sequence"/>
</dbReference>
<feature type="transmembrane region" description="Helical" evidence="1">
    <location>
        <begin position="121"/>
        <end position="139"/>
    </location>
</feature>
<evidence type="ECO:0000256" key="1">
    <source>
        <dbReference type="SAM" id="Phobius"/>
    </source>
</evidence>
<keyword evidence="1" id="KW-1133">Transmembrane helix</keyword>
<feature type="chain" id="PRO_5030011061" description="Integral membrane protein" evidence="2">
    <location>
        <begin position="27"/>
        <end position="153"/>
    </location>
</feature>
<organism evidence="3 4">
    <name type="scientific">Mycolicibacterium elephantis</name>
    <dbReference type="NCBI Taxonomy" id="81858"/>
    <lineage>
        <taxon>Bacteria</taxon>
        <taxon>Bacillati</taxon>
        <taxon>Actinomycetota</taxon>
        <taxon>Actinomycetes</taxon>
        <taxon>Mycobacteriales</taxon>
        <taxon>Mycobacteriaceae</taxon>
        <taxon>Mycolicibacterium</taxon>
    </lineage>
</organism>
<dbReference type="RefSeq" id="WP_046754301.1">
    <property type="nucleotide sequence ID" value="NZ_LBNO01000124.1"/>
</dbReference>
<evidence type="ECO:0000313" key="3">
    <source>
        <dbReference type="EMBL" id="ORA63334.1"/>
    </source>
</evidence>
<dbReference type="STRING" id="81858.BST23_18495"/>
<feature type="signal peptide" evidence="2">
    <location>
        <begin position="1"/>
        <end position="26"/>
    </location>
</feature>
<evidence type="ECO:0000256" key="2">
    <source>
        <dbReference type="SAM" id="SignalP"/>
    </source>
</evidence>
<proteinExistence type="predicted"/>